<dbReference type="Gene3D" id="2.60.300.12">
    <property type="entry name" value="HesB-like domain"/>
    <property type="match status" value="1"/>
</dbReference>
<evidence type="ECO:0000313" key="3">
    <source>
        <dbReference type="EMBL" id="MDA5192399.1"/>
    </source>
</evidence>
<dbReference type="SUPFAM" id="SSF89360">
    <property type="entry name" value="HesB-like domain"/>
    <property type="match status" value="1"/>
</dbReference>
<accession>A0A9X3TVN9</accession>
<dbReference type="AlphaFoldDB" id="A0A9X3TVN9"/>
<dbReference type="InterPro" id="IPR017870">
    <property type="entry name" value="FeS_cluster_insertion_CS"/>
</dbReference>
<evidence type="ECO:0000259" key="2">
    <source>
        <dbReference type="Pfam" id="PF01521"/>
    </source>
</evidence>
<dbReference type="GO" id="GO:0051537">
    <property type="term" value="F:2 iron, 2 sulfur cluster binding"/>
    <property type="evidence" value="ECO:0007669"/>
    <property type="project" value="UniProtKB-ARBA"/>
</dbReference>
<reference evidence="3" key="1">
    <citation type="submission" date="2022-08" db="EMBL/GenBank/DDBJ databases">
        <authorList>
            <person name="Vandamme P."/>
            <person name="Hettiarachchi A."/>
            <person name="Peeters C."/>
            <person name="Cnockaert M."/>
            <person name="Carlier A."/>
        </authorList>
    </citation>
    <scope>NUCLEOTIDE SEQUENCE</scope>
    <source>
        <strain evidence="3">LMG 31809</strain>
    </source>
</reference>
<dbReference type="PANTHER" id="PTHR10072">
    <property type="entry name" value="IRON-SULFUR CLUSTER ASSEMBLY PROTEIN"/>
    <property type="match status" value="1"/>
</dbReference>
<reference evidence="3" key="2">
    <citation type="journal article" date="2023" name="Syst. Appl. Microbiol.">
        <title>Govania unica gen. nov., sp. nov., a rare biosphere bacterium that represents a novel family in the class Alphaproteobacteria.</title>
        <authorList>
            <person name="Vandamme P."/>
            <person name="Peeters C."/>
            <person name="Hettiarachchi A."/>
            <person name="Cnockaert M."/>
            <person name="Carlier A."/>
        </authorList>
    </citation>
    <scope>NUCLEOTIDE SEQUENCE</scope>
    <source>
        <strain evidence="3">LMG 31809</strain>
    </source>
</reference>
<comment type="similarity">
    <text evidence="1">Belongs to the HesB/IscA family.</text>
</comment>
<dbReference type="Pfam" id="PF01521">
    <property type="entry name" value="Fe-S_biosyn"/>
    <property type="match status" value="1"/>
</dbReference>
<dbReference type="EMBL" id="JANWOI010000001">
    <property type="protein sequence ID" value="MDA5192399.1"/>
    <property type="molecule type" value="Genomic_DNA"/>
</dbReference>
<dbReference type="InterPro" id="IPR016092">
    <property type="entry name" value="ATAP"/>
</dbReference>
<dbReference type="PROSITE" id="PS01152">
    <property type="entry name" value="HESB"/>
    <property type="match status" value="1"/>
</dbReference>
<name>A0A9X3TVN9_9PROT</name>
<evidence type="ECO:0000256" key="1">
    <source>
        <dbReference type="ARBA" id="ARBA00006718"/>
    </source>
</evidence>
<feature type="domain" description="Core" evidence="2">
    <location>
        <begin position="7"/>
        <end position="108"/>
    </location>
</feature>
<proteinExistence type="inferred from homology"/>
<dbReference type="GO" id="GO:0016226">
    <property type="term" value="P:iron-sulfur cluster assembly"/>
    <property type="evidence" value="ECO:0007669"/>
    <property type="project" value="InterPro"/>
</dbReference>
<dbReference type="GO" id="GO:0005737">
    <property type="term" value="C:cytoplasm"/>
    <property type="evidence" value="ECO:0007669"/>
    <property type="project" value="TreeGrafter"/>
</dbReference>
<keyword evidence="4" id="KW-1185">Reference proteome</keyword>
<comment type="caution">
    <text evidence="3">The sequence shown here is derived from an EMBL/GenBank/DDBJ whole genome shotgun (WGS) entry which is preliminary data.</text>
</comment>
<evidence type="ECO:0000313" key="4">
    <source>
        <dbReference type="Proteomes" id="UP001141619"/>
    </source>
</evidence>
<dbReference type="RefSeq" id="WP_274942107.1">
    <property type="nucleotide sequence ID" value="NZ_JANWOI010000001.1"/>
</dbReference>
<protein>
    <submittedName>
        <fullName evidence="3">Iron-sulfur cluster assembly accessory protein</fullName>
    </submittedName>
</protein>
<dbReference type="InterPro" id="IPR000361">
    <property type="entry name" value="ATAP_core_dom"/>
</dbReference>
<dbReference type="InterPro" id="IPR035903">
    <property type="entry name" value="HesB-like_dom_sf"/>
</dbReference>
<dbReference type="NCBIfam" id="TIGR00049">
    <property type="entry name" value="iron-sulfur cluster assembly accessory protein"/>
    <property type="match status" value="1"/>
</dbReference>
<sequence>MAHRNVISITDAAADRIKGLLADRGQASLGVRLGTRARGCSGLAYTVDYVDEPILSDEVVEDKGVRVYVDAQSLLYLIGSEMDFKEDVFAAGFTFTNPNAKGQCGCGESFHV</sequence>
<dbReference type="Proteomes" id="UP001141619">
    <property type="component" value="Unassembled WGS sequence"/>
</dbReference>
<dbReference type="PANTHER" id="PTHR10072:SF41">
    <property type="entry name" value="IRON-SULFUR CLUSTER ASSEMBLY 1 HOMOLOG, MITOCHONDRIAL"/>
    <property type="match status" value="1"/>
</dbReference>
<organism evidence="3 4">
    <name type="scientific">Govanella unica</name>
    <dbReference type="NCBI Taxonomy" id="2975056"/>
    <lineage>
        <taxon>Bacteria</taxon>
        <taxon>Pseudomonadati</taxon>
        <taxon>Pseudomonadota</taxon>
        <taxon>Alphaproteobacteria</taxon>
        <taxon>Emcibacterales</taxon>
        <taxon>Govanellaceae</taxon>
        <taxon>Govanella</taxon>
    </lineage>
</organism>
<dbReference type="InterPro" id="IPR050322">
    <property type="entry name" value="Fe-S_cluster_asmbl/transfer"/>
</dbReference>
<dbReference type="FunFam" id="2.60.300.12:FF:000001">
    <property type="entry name" value="Iron-binding protein IscA"/>
    <property type="match status" value="1"/>
</dbReference>
<gene>
    <name evidence="3" type="ORF">NYP16_00300</name>
</gene>